<dbReference type="EMBL" id="CAJNOM010000765">
    <property type="protein sequence ID" value="CAF1558586.1"/>
    <property type="molecule type" value="Genomic_DNA"/>
</dbReference>
<gene>
    <name evidence="2" type="ORF">QVE165_LOCUS47702</name>
</gene>
<comment type="caution">
    <text evidence="2">The sequence shown here is derived from an EMBL/GenBank/DDBJ whole genome shotgun (WGS) entry which is preliminary data.</text>
</comment>
<dbReference type="Proteomes" id="UP000663832">
    <property type="component" value="Unassembled WGS sequence"/>
</dbReference>
<keyword evidence="3" id="KW-1185">Reference proteome</keyword>
<dbReference type="InterPro" id="IPR011083">
    <property type="entry name" value="Phage_tail_collar_dom"/>
</dbReference>
<evidence type="ECO:0000313" key="3">
    <source>
        <dbReference type="Proteomes" id="UP000663832"/>
    </source>
</evidence>
<dbReference type="Pfam" id="PF07484">
    <property type="entry name" value="Collar"/>
    <property type="match status" value="1"/>
</dbReference>
<dbReference type="OrthoDB" id="10062874at2759"/>
<evidence type="ECO:0000313" key="2">
    <source>
        <dbReference type="EMBL" id="CAF1558586.1"/>
    </source>
</evidence>
<evidence type="ECO:0000259" key="1">
    <source>
        <dbReference type="Pfam" id="PF07484"/>
    </source>
</evidence>
<dbReference type="SUPFAM" id="SSF88874">
    <property type="entry name" value="Receptor-binding domain of short tail fibre protein gp12"/>
    <property type="match status" value="1"/>
</dbReference>
<sequence>MDKSTQTKLDLNMYGQVWSSTDLNPDRLTSELNKMFTYNQAETNYRNTSDKYYDFHEQYAKSLGTSAGYKNSASIFELASIGMEVSASLNKTESNATEKTTHDVISLTNIKKYLDQKSIEAEWKGEKIIPKSFQVYKLTDITDNLQVALMAIELTAEKTNHAMIRTLSTLNLPPTFGAVAPTSVTQSSTCMTGEIRLYSANIDPPFPWLFCNGTAISRIAYQRLFSVIGESFGAGDGKTTFNVPDFRDRFPLGLNQIESRVHAWKKGGDKEQTLTIDQIPAHYHSAGSLNTNNAGTHKHTINDPGHNHGGKTGLSRGSYGGHEWKNTRSGTFDSRNNHSHDIPFGKTGIWLSDDGKHTHSIEGKTDSVGGGKSLSIMPPYQTIAYIIFTGATCA</sequence>
<proteinExistence type="predicted"/>
<reference evidence="2" key="1">
    <citation type="submission" date="2021-02" db="EMBL/GenBank/DDBJ databases">
        <authorList>
            <person name="Nowell W R."/>
        </authorList>
    </citation>
    <scope>NUCLEOTIDE SEQUENCE</scope>
</reference>
<protein>
    <recommendedName>
        <fullName evidence="1">Phage tail collar domain-containing protein</fullName>
    </recommendedName>
</protein>
<accession>A0A815XJA6</accession>
<name>A0A815XJA6_9BILA</name>
<feature type="domain" description="Phage tail collar" evidence="1">
    <location>
        <begin position="193"/>
        <end position="251"/>
    </location>
</feature>
<organism evidence="2 3">
    <name type="scientific">Adineta steineri</name>
    <dbReference type="NCBI Taxonomy" id="433720"/>
    <lineage>
        <taxon>Eukaryota</taxon>
        <taxon>Metazoa</taxon>
        <taxon>Spiralia</taxon>
        <taxon>Gnathifera</taxon>
        <taxon>Rotifera</taxon>
        <taxon>Eurotatoria</taxon>
        <taxon>Bdelloidea</taxon>
        <taxon>Adinetida</taxon>
        <taxon>Adinetidae</taxon>
        <taxon>Adineta</taxon>
    </lineage>
</organism>
<dbReference type="Gene3D" id="3.90.1340.10">
    <property type="entry name" value="Phage tail collar domain"/>
    <property type="match status" value="1"/>
</dbReference>
<dbReference type="AlphaFoldDB" id="A0A815XJA6"/>
<dbReference type="InterPro" id="IPR037053">
    <property type="entry name" value="Phage_tail_collar_dom_sf"/>
</dbReference>